<dbReference type="KEGG" id="ria:C7V51_13605"/>
<feature type="transmembrane region" description="Helical" evidence="2">
    <location>
        <begin position="78"/>
        <end position="100"/>
    </location>
</feature>
<feature type="transmembrane region" description="Helical" evidence="2">
    <location>
        <begin position="366"/>
        <end position="384"/>
    </location>
</feature>
<dbReference type="InterPro" id="IPR002656">
    <property type="entry name" value="Acyl_transf_3_dom"/>
</dbReference>
<sequence>MTSHALVTPRLPAPGLPASGALTPGHPTRAAAPGRLAPLGSPRSIAAPRGHRSEIAALRLLAIASVVVYHYWPTALPGGFVGVDVFFVISGFLITSHLVRELDETGRIRLRRFWLRRAARLLPAALTVIATVALLAPIILPVIDRDGTAVQQLSSIFLVQNWALVFQAVDYLSAGAAPTALEHFWSLSTEEQFYALWPAALVGVAAAARVLRIDRRRVRAAVLVLAAGSFLLSIWLTATAPGAAYFNTGVRAWEFLGGAVLCFLPQPPARARLPLALVGAALLGAALVFVTPALAFPGWIAAIPVAGAMLVIAAGTPAAGSRLARACGHPIIDYVATRSYAIYLWHWPVLIFAPAIVAGAGQSRPLSAASLLVVLAIAVMLAELTHRLVENRFRAGAR</sequence>
<keyword evidence="2" id="KW-0472">Membrane</keyword>
<feature type="region of interest" description="Disordered" evidence="1">
    <location>
        <begin position="1"/>
        <end position="24"/>
    </location>
</feature>
<keyword evidence="2" id="KW-0812">Transmembrane</keyword>
<dbReference type="PANTHER" id="PTHR23028:SF53">
    <property type="entry name" value="ACYL_TRANSF_3 DOMAIN-CONTAINING PROTEIN"/>
    <property type="match status" value="1"/>
</dbReference>
<feature type="transmembrane region" description="Helical" evidence="2">
    <location>
        <begin position="296"/>
        <end position="319"/>
    </location>
</feature>
<evidence type="ECO:0000259" key="3">
    <source>
        <dbReference type="Pfam" id="PF01757"/>
    </source>
</evidence>
<evidence type="ECO:0000313" key="4">
    <source>
        <dbReference type="EMBL" id="AZZ56793.1"/>
    </source>
</evidence>
<name>A0AAD1AEL1_9MICO</name>
<dbReference type="InterPro" id="IPR050879">
    <property type="entry name" value="Acyltransferase_3"/>
</dbReference>
<dbReference type="PANTHER" id="PTHR23028">
    <property type="entry name" value="ACETYLTRANSFERASE"/>
    <property type="match status" value="1"/>
</dbReference>
<dbReference type="Proteomes" id="UP000283946">
    <property type="component" value="Chromosome"/>
</dbReference>
<feature type="transmembrane region" description="Helical" evidence="2">
    <location>
        <begin position="55"/>
        <end position="72"/>
    </location>
</feature>
<keyword evidence="4" id="KW-0808">Transferase</keyword>
<evidence type="ECO:0000313" key="5">
    <source>
        <dbReference type="Proteomes" id="UP000283946"/>
    </source>
</evidence>
<feature type="transmembrane region" description="Helical" evidence="2">
    <location>
        <begin position="271"/>
        <end position="290"/>
    </location>
</feature>
<dbReference type="AlphaFoldDB" id="A0AAD1AEL1"/>
<feature type="domain" description="Acyltransferase 3" evidence="3">
    <location>
        <begin position="55"/>
        <end position="381"/>
    </location>
</feature>
<proteinExistence type="predicted"/>
<accession>A0AAD1AEL1</accession>
<feature type="transmembrane region" description="Helical" evidence="2">
    <location>
        <begin position="340"/>
        <end position="360"/>
    </location>
</feature>
<feature type="transmembrane region" description="Helical" evidence="2">
    <location>
        <begin position="121"/>
        <end position="143"/>
    </location>
</feature>
<keyword evidence="2" id="KW-1133">Transmembrane helix</keyword>
<gene>
    <name evidence="4" type="ORF">C7V51_13605</name>
</gene>
<feature type="transmembrane region" description="Helical" evidence="2">
    <location>
        <begin position="193"/>
        <end position="211"/>
    </location>
</feature>
<reference evidence="4 5" key="1">
    <citation type="submission" date="2018-03" db="EMBL/GenBank/DDBJ databases">
        <title>Bacteriophage NCPPB3778 and a type I-E CRISPR drive the evolution of the US Biological Select Agent, Rathayibacter toxicus.</title>
        <authorList>
            <person name="Davis E.W.II."/>
            <person name="Tabima J.F."/>
            <person name="Weisberg A.J."/>
            <person name="Dantas Lopes L."/>
            <person name="Wiseman M.S."/>
            <person name="Wiseman M.S."/>
            <person name="Pupko T."/>
            <person name="Belcher M.S."/>
            <person name="Sechler A.J."/>
            <person name="Tancos M.A."/>
            <person name="Schroeder B.K."/>
            <person name="Murray T.D."/>
            <person name="Luster D.G."/>
            <person name="Schneider W.L."/>
            <person name="Rogers E."/>
            <person name="Andreote F.D."/>
            <person name="Grunwald N.J."/>
            <person name="Putnam M.L."/>
            <person name="Chang J.H."/>
        </authorList>
    </citation>
    <scope>NUCLEOTIDE SEQUENCE [LARGE SCALE GENOMIC DNA]</scope>
    <source>
        <strain evidence="4 5">NCCPB 2253</strain>
    </source>
</reference>
<protein>
    <submittedName>
        <fullName evidence="4">Acyltransferase</fullName>
    </submittedName>
</protein>
<dbReference type="GO" id="GO:0016020">
    <property type="term" value="C:membrane"/>
    <property type="evidence" value="ECO:0007669"/>
    <property type="project" value="TreeGrafter"/>
</dbReference>
<evidence type="ECO:0000256" key="2">
    <source>
        <dbReference type="SAM" id="Phobius"/>
    </source>
</evidence>
<feature type="transmembrane region" description="Helical" evidence="2">
    <location>
        <begin position="244"/>
        <end position="264"/>
    </location>
</feature>
<evidence type="ECO:0000256" key="1">
    <source>
        <dbReference type="SAM" id="MobiDB-lite"/>
    </source>
</evidence>
<dbReference type="RefSeq" id="WP_104265998.1">
    <property type="nucleotide sequence ID" value="NZ_CP028130.1"/>
</dbReference>
<keyword evidence="4" id="KW-0012">Acyltransferase</keyword>
<organism evidence="4 5">
    <name type="scientific">Rathayibacter iranicus</name>
    <dbReference type="NCBI Taxonomy" id="59737"/>
    <lineage>
        <taxon>Bacteria</taxon>
        <taxon>Bacillati</taxon>
        <taxon>Actinomycetota</taxon>
        <taxon>Actinomycetes</taxon>
        <taxon>Micrococcales</taxon>
        <taxon>Microbacteriaceae</taxon>
        <taxon>Rathayibacter</taxon>
    </lineage>
</organism>
<dbReference type="Pfam" id="PF01757">
    <property type="entry name" value="Acyl_transf_3"/>
    <property type="match status" value="1"/>
</dbReference>
<feature type="transmembrane region" description="Helical" evidence="2">
    <location>
        <begin position="218"/>
        <end position="238"/>
    </location>
</feature>
<dbReference type="GO" id="GO:0016747">
    <property type="term" value="F:acyltransferase activity, transferring groups other than amino-acyl groups"/>
    <property type="evidence" value="ECO:0007669"/>
    <property type="project" value="InterPro"/>
</dbReference>
<dbReference type="EMBL" id="CP028130">
    <property type="protein sequence ID" value="AZZ56793.1"/>
    <property type="molecule type" value="Genomic_DNA"/>
</dbReference>
<dbReference type="GO" id="GO:0009103">
    <property type="term" value="P:lipopolysaccharide biosynthetic process"/>
    <property type="evidence" value="ECO:0007669"/>
    <property type="project" value="TreeGrafter"/>
</dbReference>